<feature type="domain" description="TonB-dependent receptor plug" evidence="9">
    <location>
        <begin position="56"/>
        <end position="181"/>
    </location>
</feature>
<comment type="subcellular location">
    <subcellularLocation>
        <location evidence="1 7">Cell outer membrane</location>
        <topology evidence="1 7">Multi-pass membrane protein</topology>
    </subcellularLocation>
</comment>
<dbReference type="InterPro" id="IPR037066">
    <property type="entry name" value="Plug_dom_sf"/>
</dbReference>
<name>A0ABW3I797_9PAST</name>
<dbReference type="EMBL" id="JBHTJN010000001">
    <property type="protein sequence ID" value="MFD0965420.1"/>
    <property type="molecule type" value="Genomic_DNA"/>
</dbReference>
<evidence type="ECO:0000256" key="8">
    <source>
        <dbReference type="SAM" id="SignalP"/>
    </source>
</evidence>
<dbReference type="Gene3D" id="2.170.130.10">
    <property type="entry name" value="TonB-dependent receptor, plug domain"/>
    <property type="match status" value="1"/>
</dbReference>
<dbReference type="PROSITE" id="PS52016">
    <property type="entry name" value="TONB_DEPENDENT_REC_3"/>
    <property type="match status" value="1"/>
</dbReference>
<evidence type="ECO:0000313" key="11">
    <source>
        <dbReference type="Proteomes" id="UP001596996"/>
    </source>
</evidence>
<dbReference type="Pfam" id="PF07715">
    <property type="entry name" value="Plug"/>
    <property type="match status" value="1"/>
</dbReference>
<dbReference type="SUPFAM" id="SSF56935">
    <property type="entry name" value="Porins"/>
    <property type="match status" value="1"/>
</dbReference>
<evidence type="ECO:0000256" key="1">
    <source>
        <dbReference type="ARBA" id="ARBA00004571"/>
    </source>
</evidence>
<evidence type="ECO:0000256" key="2">
    <source>
        <dbReference type="ARBA" id="ARBA00022448"/>
    </source>
</evidence>
<dbReference type="Gene3D" id="2.40.170.20">
    <property type="entry name" value="TonB-dependent receptor, beta-barrel domain"/>
    <property type="match status" value="1"/>
</dbReference>
<comment type="similarity">
    <text evidence="7">Belongs to the TonB-dependent receptor family.</text>
</comment>
<dbReference type="Proteomes" id="UP001596996">
    <property type="component" value="Unassembled WGS sequence"/>
</dbReference>
<keyword evidence="11" id="KW-1185">Reference proteome</keyword>
<evidence type="ECO:0000256" key="3">
    <source>
        <dbReference type="ARBA" id="ARBA00022452"/>
    </source>
</evidence>
<keyword evidence="10" id="KW-0675">Receptor</keyword>
<keyword evidence="2 7" id="KW-0813">Transport</keyword>
<protein>
    <submittedName>
        <fullName evidence="10">TonB-dependent receptor plug domain-containing protein</fullName>
    </submittedName>
</protein>
<dbReference type="InterPro" id="IPR036942">
    <property type="entry name" value="Beta-barrel_TonB_sf"/>
</dbReference>
<reference evidence="11" key="1">
    <citation type="journal article" date="2019" name="Int. J. Syst. Evol. Microbiol.">
        <title>The Global Catalogue of Microorganisms (GCM) 10K type strain sequencing project: providing services to taxonomists for standard genome sequencing and annotation.</title>
        <authorList>
            <consortium name="The Broad Institute Genomics Platform"/>
            <consortium name="The Broad Institute Genome Sequencing Center for Infectious Disease"/>
            <person name="Wu L."/>
            <person name="Ma J."/>
        </authorList>
    </citation>
    <scope>NUCLEOTIDE SEQUENCE [LARGE SCALE GENOMIC DNA]</scope>
    <source>
        <strain evidence="11">CCUG 61707</strain>
    </source>
</reference>
<feature type="chain" id="PRO_5046990704" evidence="8">
    <location>
        <begin position="23"/>
        <end position="824"/>
    </location>
</feature>
<evidence type="ECO:0000256" key="4">
    <source>
        <dbReference type="ARBA" id="ARBA00022692"/>
    </source>
</evidence>
<dbReference type="InterPro" id="IPR039426">
    <property type="entry name" value="TonB-dep_rcpt-like"/>
</dbReference>
<keyword evidence="8" id="KW-0732">Signal</keyword>
<evidence type="ECO:0000256" key="5">
    <source>
        <dbReference type="ARBA" id="ARBA00023136"/>
    </source>
</evidence>
<evidence type="ECO:0000256" key="7">
    <source>
        <dbReference type="PROSITE-ProRule" id="PRU01360"/>
    </source>
</evidence>
<evidence type="ECO:0000259" key="9">
    <source>
        <dbReference type="Pfam" id="PF07715"/>
    </source>
</evidence>
<gene>
    <name evidence="10" type="ORF">ACFQ02_00870</name>
</gene>
<evidence type="ECO:0000313" key="10">
    <source>
        <dbReference type="EMBL" id="MFD0965420.1"/>
    </source>
</evidence>
<keyword evidence="4 7" id="KW-0812">Transmembrane</keyword>
<keyword evidence="5 7" id="KW-0472">Membrane</keyword>
<dbReference type="RefSeq" id="WP_380818092.1">
    <property type="nucleotide sequence ID" value="NZ_JBHTJN010000001.1"/>
</dbReference>
<keyword evidence="3 7" id="KW-1134">Transmembrane beta strand</keyword>
<feature type="signal peptide" evidence="8">
    <location>
        <begin position="1"/>
        <end position="22"/>
    </location>
</feature>
<accession>A0ABW3I797</accession>
<keyword evidence="6 7" id="KW-0998">Cell outer membrane</keyword>
<sequence length="824" mass="94485">MRYFNKTLLSVLVGCALSTTYAQPTNQSTASTNKNNNTESYKLAEIVVYGEQNKGLSSVQTISQKDMQKTPQGNGNISDYLASNTHVRYENSDRDGFTRGEIKPENISINGADFNQTAYFVDNVNVNNDLTVDSQVFDGSMQVVPSISHTQAYFFDASMLSTVDVHDHNISASLGGFTGGAVVAKTKQYDGTDRTLLKYRTTKSGWSKMKKDAGAAKVLSEIRPESDGSAIFQPKYSKEFYSLMVEKGLTDNVGMVLGLTRRTSYIDQNRLIGYEEKQNENAIPNDKTFTAKLDQENHIRRTDTALLNLNYTPNEDNRFELGFRYSNYKEQKYFAENVDNNVGDYHTAFGSTFAWVHSFDSGVWTNTFAYDHFEDKRKSSSSEVGIYSVYNNDYDLLYSYEKGGYGHSKSRQDNIHFSTEYAINPFNTGQINHSISLGGIYQATQYRFNRPQTTKGTIFMILSDSGDGIEPFPMNTSETPKGSVKTSYQNAVFYGEDLMTWGKVELRPGLRIERDDYLQNNNIAPRFVARYSPWDETKLSLGLNRYYGRSFASLKLTNKILKLNNDTSRKHQEFNRLKTPYADELSLGFEQQFANLALKLNYIHRDNKNRIISVKEGERDQRKTYYQNGGNYGVNVYSLQLNNLEAWKWGKTYWNAGLGFDWLDINRDALYQDLNQNSLVMLDGKLMSYKDMVKKVNASTEDWIARVQLDMNVPDHRLTWTNRFYVKAPIKGYEEISNNESTDIMRYRTFDYGTHFQWDMGLRWELPLPLSQQQSAYVQFDVLNVLNQVRKKKTVKSTSAISTSDEYGIYTPGREFWLEVGYRF</sequence>
<comment type="caution">
    <text evidence="10">The sequence shown here is derived from an EMBL/GenBank/DDBJ whole genome shotgun (WGS) entry which is preliminary data.</text>
</comment>
<proteinExistence type="inferred from homology"/>
<organism evidence="10 11">
    <name type="scientific">Seminibacterium arietis</name>
    <dbReference type="NCBI Taxonomy" id="1173502"/>
    <lineage>
        <taxon>Bacteria</taxon>
        <taxon>Pseudomonadati</taxon>
        <taxon>Pseudomonadota</taxon>
        <taxon>Gammaproteobacteria</taxon>
        <taxon>Pasteurellales</taxon>
        <taxon>Pasteurellaceae</taxon>
        <taxon>Seminibacterium</taxon>
    </lineage>
</organism>
<evidence type="ECO:0000256" key="6">
    <source>
        <dbReference type="ARBA" id="ARBA00023237"/>
    </source>
</evidence>
<dbReference type="InterPro" id="IPR012910">
    <property type="entry name" value="Plug_dom"/>
</dbReference>